<evidence type="ECO:0000259" key="2">
    <source>
        <dbReference type="Pfam" id="PF20434"/>
    </source>
</evidence>
<accession>A0A5C8KKH9</accession>
<comment type="caution">
    <text evidence="3">The sequence shown here is derived from an EMBL/GenBank/DDBJ whole genome shotgun (WGS) entry which is preliminary data.</text>
</comment>
<dbReference type="InterPro" id="IPR049492">
    <property type="entry name" value="BD-FAE-like_dom"/>
</dbReference>
<dbReference type="OrthoDB" id="9771666at2"/>
<dbReference type="PROSITE" id="PS51257">
    <property type="entry name" value="PROKAR_LIPOPROTEIN"/>
    <property type="match status" value="1"/>
</dbReference>
<feature type="domain" description="BD-FAE-like" evidence="2">
    <location>
        <begin position="62"/>
        <end position="250"/>
    </location>
</feature>
<dbReference type="EMBL" id="VRTS01000009">
    <property type="protein sequence ID" value="TXK60542.1"/>
    <property type="molecule type" value="Genomic_DNA"/>
</dbReference>
<sequence>MIRAMLLEPPHRPARHSRFAAVICLLLACAGCSGAFFSALNTGLGGPDPSTVVFDAGHGLALDVFAPQAADTPAPVVVFFHGGTWQGGERGEYRFVGDALAARGALALVPDYRKYPQVRFPDFMDDAAAAVAWAHDHARAHGGDPGRIFLAGHSAGAHIAALLATDPRYLEAHGVPRHAIAGLIGLAGAYDFLPSDDEELVAIFGSDPDQQARSQPVNFVDRDTPPALLIHGDADRLVKPANSRSLASELRANGVPVAHTEVAGIGHIRLLAGMRTERLADVLDPTAAFIHEQPARTPTPR</sequence>
<proteinExistence type="predicted"/>
<dbReference type="Gene3D" id="3.40.50.1820">
    <property type="entry name" value="alpha/beta hydrolase"/>
    <property type="match status" value="1"/>
</dbReference>
<dbReference type="Proteomes" id="UP000321248">
    <property type="component" value="Unassembled WGS sequence"/>
</dbReference>
<dbReference type="InterPro" id="IPR029058">
    <property type="entry name" value="AB_hydrolase_fold"/>
</dbReference>
<gene>
    <name evidence="3" type="ORF">FU658_12230</name>
</gene>
<dbReference type="SUPFAM" id="SSF53474">
    <property type="entry name" value="alpha/beta-Hydrolases"/>
    <property type="match status" value="1"/>
</dbReference>
<dbReference type="PANTHER" id="PTHR48081:SF9">
    <property type="entry name" value="CARBOXYLESTERASE"/>
    <property type="match status" value="1"/>
</dbReference>
<name>A0A5C8KKH9_9GAMM</name>
<keyword evidence="4" id="KW-1185">Reference proteome</keyword>
<evidence type="ECO:0000256" key="1">
    <source>
        <dbReference type="ARBA" id="ARBA00022801"/>
    </source>
</evidence>
<evidence type="ECO:0000313" key="4">
    <source>
        <dbReference type="Proteomes" id="UP000321248"/>
    </source>
</evidence>
<dbReference type="GO" id="GO:0016787">
    <property type="term" value="F:hydrolase activity"/>
    <property type="evidence" value="ECO:0007669"/>
    <property type="project" value="UniProtKB-KW"/>
</dbReference>
<dbReference type="AlphaFoldDB" id="A0A5C8KKH9"/>
<protein>
    <submittedName>
        <fullName evidence="3">Alpha/beta hydrolase</fullName>
    </submittedName>
</protein>
<dbReference type="PANTHER" id="PTHR48081">
    <property type="entry name" value="AB HYDROLASE SUPERFAMILY PROTEIN C4A8.06C"/>
    <property type="match status" value="1"/>
</dbReference>
<organism evidence="3 4">
    <name type="scientific">Alkalisalibacterium limincola</name>
    <dbReference type="NCBI Taxonomy" id="2699169"/>
    <lineage>
        <taxon>Bacteria</taxon>
        <taxon>Pseudomonadati</taxon>
        <taxon>Pseudomonadota</taxon>
        <taxon>Gammaproteobacteria</taxon>
        <taxon>Lysobacterales</taxon>
        <taxon>Lysobacteraceae</taxon>
        <taxon>Alkalisalibacterium</taxon>
    </lineage>
</organism>
<reference evidence="3 4" key="1">
    <citation type="submission" date="2019-08" db="EMBL/GenBank/DDBJ databases">
        <authorList>
            <person name="Karlyshev A.V."/>
        </authorList>
    </citation>
    <scope>NUCLEOTIDE SEQUENCE [LARGE SCALE GENOMIC DNA]</scope>
    <source>
        <strain evidence="3 4">Alg18-2.2</strain>
    </source>
</reference>
<dbReference type="InterPro" id="IPR050300">
    <property type="entry name" value="GDXG_lipolytic_enzyme"/>
</dbReference>
<evidence type="ECO:0000313" key="3">
    <source>
        <dbReference type="EMBL" id="TXK60542.1"/>
    </source>
</evidence>
<keyword evidence="1 3" id="KW-0378">Hydrolase</keyword>
<dbReference type="Pfam" id="PF20434">
    <property type="entry name" value="BD-FAE"/>
    <property type="match status" value="1"/>
</dbReference>